<dbReference type="PROSITE" id="PS51257">
    <property type="entry name" value="PROKAR_LIPOPROTEIN"/>
    <property type="match status" value="1"/>
</dbReference>
<sequence>MKSFKIYLSLLVFSLSIISCEVRTTTGARTVSGKSIPPGQAKKIYETKSARPFAPGQNK</sequence>
<keyword evidence="2" id="KW-1185">Reference proteome</keyword>
<name>A0A1H6I9L6_9FLAO</name>
<gene>
    <name evidence="1" type="ORF">SAMN05421793_10430</name>
</gene>
<evidence type="ECO:0000313" key="1">
    <source>
        <dbReference type="EMBL" id="SEH43677.1"/>
    </source>
</evidence>
<dbReference type="Proteomes" id="UP000198555">
    <property type="component" value="Unassembled WGS sequence"/>
</dbReference>
<dbReference type="EMBL" id="FNWX01000004">
    <property type="protein sequence ID" value="SEH43677.1"/>
    <property type="molecule type" value="Genomic_DNA"/>
</dbReference>
<proteinExistence type="predicted"/>
<evidence type="ECO:0000313" key="2">
    <source>
        <dbReference type="Proteomes" id="UP000198555"/>
    </source>
</evidence>
<accession>A0A1H6I9L6</accession>
<reference evidence="2" key="1">
    <citation type="submission" date="2016-10" db="EMBL/GenBank/DDBJ databases">
        <authorList>
            <person name="Varghese N."/>
            <person name="Submissions S."/>
        </authorList>
    </citation>
    <scope>NUCLEOTIDE SEQUENCE [LARGE SCALE GENOMIC DNA]</scope>
    <source>
        <strain evidence="2">DSM 19326</strain>
    </source>
</reference>
<evidence type="ECO:0008006" key="3">
    <source>
        <dbReference type="Google" id="ProtNLM"/>
    </source>
</evidence>
<protein>
    <recommendedName>
        <fullName evidence="3">Quinol oxidase subunit 4</fullName>
    </recommendedName>
</protein>
<organism evidence="1 2">
    <name type="scientific">Epilithonimonas hominis</name>
    <dbReference type="NCBI Taxonomy" id="420404"/>
    <lineage>
        <taxon>Bacteria</taxon>
        <taxon>Pseudomonadati</taxon>
        <taxon>Bacteroidota</taxon>
        <taxon>Flavobacteriia</taxon>
        <taxon>Flavobacteriales</taxon>
        <taxon>Weeksellaceae</taxon>
        <taxon>Chryseobacterium group</taxon>
        <taxon>Epilithonimonas</taxon>
    </lineage>
</organism>
<dbReference type="RefSeq" id="WP_089768206.1">
    <property type="nucleotide sequence ID" value="NZ_DAMBVG010000021.1"/>
</dbReference>
<dbReference type="AlphaFoldDB" id="A0A1H6I9L6"/>
<dbReference type="STRING" id="420404.SAMN05421793_10430"/>